<keyword evidence="1" id="KW-0479">Metal-binding</keyword>
<dbReference type="RefSeq" id="WP_237855412.1">
    <property type="nucleotide sequence ID" value="NZ_JAKLWS010000025.1"/>
</dbReference>
<dbReference type="InterPro" id="IPR032466">
    <property type="entry name" value="Metal_Hydrolase"/>
</dbReference>
<evidence type="ECO:0008006" key="7">
    <source>
        <dbReference type="Google" id="ProtNLM"/>
    </source>
</evidence>
<evidence type="ECO:0000313" key="6">
    <source>
        <dbReference type="Proteomes" id="UP001165366"/>
    </source>
</evidence>
<evidence type="ECO:0000256" key="2">
    <source>
        <dbReference type="ARBA" id="ARBA00022801"/>
    </source>
</evidence>
<organism evidence="5 6">
    <name type="scientific">Rhodohalobacter sulfatireducens</name>
    <dbReference type="NCBI Taxonomy" id="2911366"/>
    <lineage>
        <taxon>Bacteria</taxon>
        <taxon>Pseudomonadati</taxon>
        <taxon>Balneolota</taxon>
        <taxon>Balneolia</taxon>
        <taxon>Balneolales</taxon>
        <taxon>Balneolaceae</taxon>
        <taxon>Rhodohalobacter</taxon>
    </lineage>
</organism>
<comment type="similarity">
    <text evidence="3">Belongs to the metallo-dependent hydrolases superfamily. Phosphotriesterase family.</text>
</comment>
<dbReference type="PROSITE" id="PS51257">
    <property type="entry name" value="PROKAR_LIPOPROTEIN"/>
    <property type="match status" value="1"/>
</dbReference>
<protein>
    <recommendedName>
        <fullName evidence="7">Phosphotriesterase</fullName>
    </recommendedName>
</protein>
<dbReference type="Proteomes" id="UP001165366">
    <property type="component" value="Unassembled WGS sequence"/>
</dbReference>
<accession>A0ABS9KGV1</accession>
<sequence length="347" mass="38279">MHSNRLLLPVLIAALITGFSCTSDSADEGRTIMTVKGPINASEMDTTLVHEHVMVDWIGADSTGYHRWDREDVVERVLPYLLEVKELGLNTFFDLSPAYLGRDPFILAELSDQSGLNVVTNTGFYGAVDNNFMPQLAYENSSDEIAEIWIDEFENGIEGSDIRPGFMKISVGSEQPLSNLHQKIVDAAIKTHLETGLTITSHTIGDVPALEQVERLTSSGVSPAAWVWTHAQSGTLEGNLEAAAEGAWISLDNVNDEGNDGGNIEWTADRIEELKEAGFLNQVLISHDAGFYEADTENGGDFRSYTDIFESLIPELKERGFSNEEINQLLIQNPQEAYGIRVRRSEG</sequence>
<name>A0ABS9KGV1_9BACT</name>
<reference evidence="5" key="2">
    <citation type="submission" date="2024-05" db="EMBL/GenBank/DDBJ databases">
        <title>Rhodohalobacter halophilus gen. nov., sp. nov., a moderately halophilic member of the family Balneolaceae.</title>
        <authorList>
            <person name="Xia J."/>
        </authorList>
    </citation>
    <scope>NUCLEOTIDE SEQUENCE</scope>
    <source>
        <strain evidence="5">WB101</strain>
    </source>
</reference>
<keyword evidence="4" id="KW-0732">Signal</keyword>
<gene>
    <name evidence="5" type="ORF">L6773_15870</name>
</gene>
<comment type="caution">
    <text evidence="5">The sequence shown here is derived from an EMBL/GenBank/DDBJ whole genome shotgun (WGS) entry which is preliminary data.</text>
</comment>
<dbReference type="SUPFAM" id="SSF51556">
    <property type="entry name" value="Metallo-dependent hydrolases"/>
    <property type="match status" value="1"/>
</dbReference>
<feature type="signal peptide" evidence="4">
    <location>
        <begin position="1"/>
        <end position="26"/>
    </location>
</feature>
<evidence type="ECO:0000313" key="5">
    <source>
        <dbReference type="EMBL" id="MCG2590055.1"/>
    </source>
</evidence>
<evidence type="ECO:0000256" key="1">
    <source>
        <dbReference type="ARBA" id="ARBA00022723"/>
    </source>
</evidence>
<proteinExistence type="inferred from homology"/>
<keyword evidence="2" id="KW-0378">Hydrolase</keyword>
<dbReference type="InterPro" id="IPR001559">
    <property type="entry name" value="Phosphotriesterase"/>
</dbReference>
<dbReference type="PANTHER" id="PTHR10819:SF3">
    <property type="entry name" value="PHOSPHOTRIESTERASE-RELATED PROTEIN"/>
    <property type="match status" value="1"/>
</dbReference>
<reference evidence="5" key="1">
    <citation type="submission" date="2022-01" db="EMBL/GenBank/DDBJ databases">
        <authorList>
            <person name="Wang Y."/>
        </authorList>
    </citation>
    <scope>NUCLEOTIDE SEQUENCE</scope>
    <source>
        <strain evidence="5">WB101</strain>
    </source>
</reference>
<dbReference type="PROSITE" id="PS51347">
    <property type="entry name" value="PHOSPHOTRIESTERASE_2"/>
    <property type="match status" value="1"/>
</dbReference>
<evidence type="ECO:0000256" key="3">
    <source>
        <dbReference type="PROSITE-ProRule" id="PRU00679"/>
    </source>
</evidence>
<evidence type="ECO:0000256" key="4">
    <source>
        <dbReference type="SAM" id="SignalP"/>
    </source>
</evidence>
<dbReference type="Gene3D" id="3.20.20.140">
    <property type="entry name" value="Metal-dependent hydrolases"/>
    <property type="match status" value="1"/>
</dbReference>
<feature type="chain" id="PRO_5046585071" description="Phosphotriesterase" evidence="4">
    <location>
        <begin position="27"/>
        <end position="347"/>
    </location>
</feature>
<dbReference type="PANTHER" id="PTHR10819">
    <property type="entry name" value="PHOSPHOTRIESTERASE-RELATED"/>
    <property type="match status" value="1"/>
</dbReference>
<feature type="modified residue" description="N6-carboxylysine" evidence="3">
    <location>
        <position position="168"/>
    </location>
</feature>
<dbReference type="Pfam" id="PF02126">
    <property type="entry name" value="PTE"/>
    <property type="match status" value="1"/>
</dbReference>
<dbReference type="EMBL" id="JAKLWS010000025">
    <property type="protein sequence ID" value="MCG2590055.1"/>
    <property type="molecule type" value="Genomic_DNA"/>
</dbReference>
<keyword evidence="6" id="KW-1185">Reference proteome</keyword>